<dbReference type="PANTHER" id="PTHR35192">
    <property type="entry name" value="PROTEIN, PUTATIVE-RELATED"/>
    <property type="match status" value="1"/>
</dbReference>
<dbReference type="EMBL" id="CP144098">
    <property type="protein sequence ID" value="WWC85466.1"/>
    <property type="molecule type" value="Genomic_DNA"/>
</dbReference>
<gene>
    <name evidence="3" type="ORF">L201_000330</name>
</gene>
<accession>A0AAX4JJ50</accession>
<feature type="domain" description="Protein CPL1-like" evidence="2">
    <location>
        <begin position="205"/>
        <end position="261"/>
    </location>
</feature>
<dbReference type="Proteomes" id="UP001355207">
    <property type="component" value="Chromosome 1"/>
</dbReference>
<organism evidence="3 4">
    <name type="scientific">Kwoniella dendrophila CBS 6074</name>
    <dbReference type="NCBI Taxonomy" id="1295534"/>
    <lineage>
        <taxon>Eukaryota</taxon>
        <taxon>Fungi</taxon>
        <taxon>Dikarya</taxon>
        <taxon>Basidiomycota</taxon>
        <taxon>Agaricomycotina</taxon>
        <taxon>Tremellomycetes</taxon>
        <taxon>Tremellales</taxon>
        <taxon>Cryptococcaceae</taxon>
        <taxon>Kwoniella</taxon>
    </lineage>
</organism>
<dbReference type="AlphaFoldDB" id="A0AAX4JJ50"/>
<evidence type="ECO:0000256" key="1">
    <source>
        <dbReference type="SAM" id="SignalP"/>
    </source>
</evidence>
<reference evidence="3 4" key="1">
    <citation type="submission" date="2024-01" db="EMBL/GenBank/DDBJ databases">
        <title>Comparative genomics of Cryptococcus and Kwoniella reveals pathogenesis evolution and contrasting modes of karyotype evolution via chromosome fusion or intercentromeric recombination.</title>
        <authorList>
            <person name="Coelho M.A."/>
            <person name="David-Palma M."/>
            <person name="Shea T."/>
            <person name="Bowers K."/>
            <person name="McGinley-Smith S."/>
            <person name="Mohammad A.W."/>
            <person name="Gnirke A."/>
            <person name="Yurkov A.M."/>
            <person name="Nowrousian M."/>
            <person name="Sun S."/>
            <person name="Cuomo C.A."/>
            <person name="Heitman J."/>
        </authorList>
    </citation>
    <scope>NUCLEOTIDE SEQUENCE [LARGE SCALE GENOMIC DNA]</scope>
    <source>
        <strain evidence="3 4">CBS 6074</strain>
    </source>
</reference>
<feature type="signal peptide" evidence="1">
    <location>
        <begin position="1"/>
        <end position="23"/>
    </location>
</feature>
<evidence type="ECO:0000259" key="2">
    <source>
        <dbReference type="Pfam" id="PF21671"/>
    </source>
</evidence>
<dbReference type="Pfam" id="PF21671">
    <property type="entry name" value="CPL1-like"/>
    <property type="match status" value="1"/>
</dbReference>
<feature type="chain" id="PRO_5043758031" description="Protein CPL1-like domain-containing protein" evidence="1">
    <location>
        <begin position="24"/>
        <end position="293"/>
    </location>
</feature>
<dbReference type="PANTHER" id="PTHR35192:SF2">
    <property type="entry name" value="APPLE DOMAIN-CONTAINING PROTEIN"/>
    <property type="match status" value="1"/>
</dbReference>
<keyword evidence="4" id="KW-1185">Reference proteome</keyword>
<keyword evidence="1" id="KW-0732">Signal</keyword>
<name>A0AAX4JJ50_9TREE</name>
<evidence type="ECO:0000313" key="3">
    <source>
        <dbReference type="EMBL" id="WWC85466.1"/>
    </source>
</evidence>
<dbReference type="InterPro" id="IPR048661">
    <property type="entry name" value="CPL1-like"/>
</dbReference>
<evidence type="ECO:0000313" key="4">
    <source>
        <dbReference type="Proteomes" id="UP001355207"/>
    </source>
</evidence>
<protein>
    <recommendedName>
        <fullName evidence="2">Protein CPL1-like domain-containing protein</fullName>
    </recommendedName>
</protein>
<proteinExistence type="predicted"/>
<dbReference type="InterPro" id="IPR038955">
    <property type="entry name" value="PriA/CPL1_fungi"/>
</dbReference>
<dbReference type="GeneID" id="91091002"/>
<sequence length="293" mass="30744">MVALQSVFTHLISCLVLITSVYGRGLFEPQQNGLDKRQNAADATLCATVNLSLLGINLASGVCICVDGGVITPASLTQINTIVRANQGILAPVLNSVGGVAGATTTIASNILPTVIRSGTTCTYPDNAVPNSCGSCSYTCYTDNTVTYVQCGNFCVLQGTACVSGIPQTQNQRRSVYKDATRSICPRNKEVCEISFGSSRKSSLFECINTQTDLESCGGCMIPAKGKLAGQDCTSIPNISAVSCQSGQCVVESCEKGYTLVNGECVVKPGHNRVLSGYWAALADVEKKIAIKK</sequence>
<dbReference type="RefSeq" id="XP_066072229.1">
    <property type="nucleotide sequence ID" value="XM_066216132.1"/>
</dbReference>